<dbReference type="Proteomes" id="UP000664658">
    <property type="component" value="Unassembled WGS sequence"/>
</dbReference>
<evidence type="ECO:0000313" key="2">
    <source>
        <dbReference type="Proteomes" id="UP000664658"/>
    </source>
</evidence>
<comment type="caution">
    <text evidence="1">The sequence shown here is derived from an EMBL/GenBank/DDBJ whole genome shotgun (WGS) entry which is preliminary data.</text>
</comment>
<sequence length="158" mass="18697">MTELALVKISGSTFVPLSSYDEETAHRWKNGAVIRAEFREVRNPRFHRKFFALVNLAFQYWEPAEIEHPRHGRFTPQKDFDEFRKWLLVQAGFFDVIGYPDGSVRLRAKSIRWAKMDDEEFSRLYQAVFNVIWERLLSQTFSSPLEMENVVNQLMGYA</sequence>
<evidence type="ECO:0000313" key="1">
    <source>
        <dbReference type="EMBL" id="MBO1109558.1"/>
    </source>
</evidence>
<gene>
    <name evidence="1" type="ORF">J2R62_15335</name>
</gene>
<accession>A0A2P1VM41</accession>
<dbReference type="EMBL" id="JAFNAA010000021">
    <property type="protein sequence ID" value="MBO1109558.1"/>
    <property type="molecule type" value="Genomic_DNA"/>
</dbReference>
<proteinExistence type="predicted"/>
<reference evidence="1" key="1">
    <citation type="submission" date="2021-03" db="EMBL/GenBank/DDBJ databases">
        <title>Plesiomonas shigelloides zfcc0051, isolated from zebrafish feces.</title>
        <authorList>
            <person name="Vanderhoek Z."/>
            <person name="Gaulke C."/>
        </authorList>
    </citation>
    <scope>NUCLEOTIDE SEQUENCE</scope>
    <source>
        <strain evidence="1">Zfcc0051</strain>
    </source>
</reference>
<protein>
    <submittedName>
        <fullName evidence="1">DUF1367 family protein</fullName>
    </submittedName>
</protein>
<organism evidence="1 2">
    <name type="scientific">Plesiomonas shigelloides</name>
    <name type="common">Aeromonas shigelloides</name>
    <dbReference type="NCBI Taxonomy" id="703"/>
    <lineage>
        <taxon>Bacteria</taxon>
        <taxon>Pseudomonadati</taxon>
        <taxon>Pseudomonadota</taxon>
        <taxon>Gammaproteobacteria</taxon>
        <taxon>Enterobacterales</taxon>
        <taxon>Enterobacteriaceae</taxon>
        <taxon>Plesiomonas</taxon>
    </lineage>
</organism>
<dbReference type="InterPro" id="IPR009797">
    <property type="entry name" value="DUF1367"/>
</dbReference>
<name>A0A2P1VM41_PLESH</name>
<dbReference type="AlphaFoldDB" id="A0A2P1VM41"/>
<dbReference type="RefSeq" id="WP_084978094.1">
    <property type="nucleotide sequence ID" value="NZ_CP027852.1"/>
</dbReference>
<dbReference type="Pfam" id="PF07105">
    <property type="entry name" value="DUF1367"/>
    <property type="match status" value="2"/>
</dbReference>